<evidence type="ECO:0000313" key="4">
    <source>
        <dbReference type="Proteomes" id="UP000236732"/>
    </source>
</evidence>
<dbReference type="Proteomes" id="UP000236732">
    <property type="component" value="Unassembled WGS sequence"/>
</dbReference>
<dbReference type="InterPro" id="IPR020051">
    <property type="entry name" value="SagB-type_dehydrogenase"/>
</dbReference>
<dbReference type="PANTHER" id="PTHR43745:SF2">
    <property type="entry name" value="NITROREDUCTASE MJ1384-RELATED"/>
    <property type="match status" value="1"/>
</dbReference>
<keyword evidence="4" id="KW-1185">Reference proteome</keyword>
<dbReference type="SUPFAM" id="SSF55469">
    <property type="entry name" value="FMN-dependent nitroreductase-like"/>
    <property type="match status" value="1"/>
</dbReference>
<reference evidence="3 4" key="1">
    <citation type="submission" date="2016-10" db="EMBL/GenBank/DDBJ databases">
        <authorList>
            <person name="de Groot N.N."/>
        </authorList>
    </citation>
    <scope>NUCLEOTIDE SEQUENCE [LARGE SCALE GENOMIC DNA]</scope>
    <source>
        <strain evidence="3 4">CGMCC 4.7037</strain>
    </source>
</reference>
<name>A0A1H6ES30_9ACTN</name>
<dbReference type="PANTHER" id="PTHR43745">
    <property type="entry name" value="NITROREDUCTASE MJ1384-RELATED"/>
    <property type="match status" value="1"/>
</dbReference>
<protein>
    <submittedName>
        <fullName evidence="3">SagB-type dehydrogenase domain-containing protein</fullName>
    </submittedName>
</protein>
<dbReference type="CDD" id="cd02142">
    <property type="entry name" value="McbC_SagB-like_oxidoreductase"/>
    <property type="match status" value="1"/>
</dbReference>
<dbReference type="GO" id="GO:0016491">
    <property type="term" value="F:oxidoreductase activity"/>
    <property type="evidence" value="ECO:0007669"/>
    <property type="project" value="InterPro"/>
</dbReference>
<dbReference type="OrthoDB" id="3723182at2"/>
<feature type="compositionally biased region" description="Basic and acidic residues" evidence="1">
    <location>
        <begin position="1"/>
        <end position="11"/>
    </location>
</feature>
<dbReference type="EMBL" id="FNVT01000015">
    <property type="protein sequence ID" value="SEH00213.1"/>
    <property type="molecule type" value="Genomic_DNA"/>
</dbReference>
<dbReference type="Gene3D" id="3.40.109.10">
    <property type="entry name" value="NADH Oxidase"/>
    <property type="match status" value="1"/>
</dbReference>
<evidence type="ECO:0000259" key="2">
    <source>
        <dbReference type="Pfam" id="PF00881"/>
    </source>
</evidence>
<feature type="region of interest" description="Disordered" evidence="1">
    <location>
        <begin position="1"/>
        <end position="27"/>
    </location>
</feature>
<organism evidence="3 4">
    <name type="scientific">Nonomuraea solani</name>
    <dbReference type="NCBI Taxonomy" id="1144553"/>
    <lineage>
        <taxon>Bacteria</taxon>
        <taxon>Bacillati</taxon>
        <taxon>Actinomycetota</taxon>
        <taxon>Actinomycetes</taxon>
        <taxon>Streptosporangiales</taxon>
        <taxon>Streptosporangiaceae</taxon>
        <taxon>Nonomuraea</taxon>
    </lineage>
</organism>
<evidence type="ECO:0000256" key="1">
    <source>
        <dbReference type="SAM" id="MobiDB-lite"/>
    </source>
</evidence>
<sequence length="240" mass="25852">MSWRAMHEETSNTRLLGPKSPAGAVHESLPPLLPDERDVVRLEQPSAMPVDLRELIGRRRSRRRFQGGLSLAELGGLCWAAAGRTESGRHTHPSAGALPGTALWVAVFDADGLDDGVYRYVPESHALERRPWGAPGRIWPALFVDAGMALRCSCAFVFTIRPAETTAKYQGRGYRFLLLEVGHMAQNLLLAATAYELAACPVGGFYDADLDAALGCLPGQEAAVYAVLAGAREEVSPPCA</sequence>
<evidence type="ECO:0000313" key="3">
    <source>
        <dbReference type="EMBL" id="SEH00213.1"/>
    </source>
</evidence>
<dbReference type="InterPro" id="IPR052544">
    <property type="entry name" value="Bacteriocin_Proc_Enz"/>
</dbReference>
<dbReference type="InterPro" id="IPR029479">
    <property type="entry name" value="Nitroreductase"/>
</dbReference>
<dbReference type="RefSeq" id="WP_146103966.1">
    <property type="nucleotide sequence ID" value="NZ_FNVT01000015.1"/>
</dbReference>
<gene>
    <name evidence="3" type="ORF">SAMN05444920_115192</name>
</gene>
<feature type="domain" description="Nitroreductase" evidence="2">
    <location>
        <begin position="58"/>
        <end position="229"/>
    </location>
</feature>
<dbReference type="NCBIfam" id="TIGR03605">
    <property type="entry name" value="antibiot_sagB"/>
    <property type="match status" value="1"/>
</dbReference>
<dbReference type="Pfam" id="PF00881">
    <property type="entry name" value="Nitroreductase"/>
    <property type="match status" value="1"/>
</dbReference>
<accession>A0A1H6ES30</accession>
<dbReference type="AlphaFoldDB" id="A0A1H6ES30"/>
<dbReference type="InterPro" id="IPR000415">
    <property type="entry name" value="Nitroreductase-like"/>
</dbReference>
<proteinExistence type="predicted"/>